<evidence type="ECO:0000256" key="4">
    <source>
        <dbReference type="ARBA" id="ARBA00022827"/>
    </source>
</evidence>
<proteinExistence type="inferred from homology"/>
<evidence type="ECO:0000256" key="5">
    <source>
        <dbReference type="RuleBase" id="RU003968"/>
    </source>
</evidence>
<dbReference type="Pfam" id="PF05199">
    <property type="entry name" value="GMC_oxred_C"/>
    <property type="match status" value="1"/>
</dbReference>
<evidence type="ECO:0000313" key="9">
    <source>
        <dbReference type="Proteomes" id="UP000054877"/>
    </source>
</evidence>
<dbReference type="GO" id="GO:0016614">
    <property type="term" value="F:oxidoreductase activity, acting on CH-OH group of donors"/>
    <property type="evidence" value="ECO:0007669"/>
    <property type="project" value="InterPro"/>
</dbReference>
<dbReference type="EMBL" id="LNYX01000029">
    <property type="protein sequence ID" value="KTD62552.1"/>
    <property type="molecule type" value="Genomic_DNA"/>
</dbReference>
<protein>
    <submittedName>
        <fullName evidence="8">Alcohol dehydrogenase (Acceptor)</fullName>
        <ecNumber evidence="8">1.1.99.-</ecNumber>
    </submittedName>
</protein>
<sequence length="531" mass="58857">MEFDYIIVGGGSAGCVLASRLSADPGNRVLLLEAGSPFLASLTQIPYFTVLTLPLWFKNWHYYTEPQPGLNNRRGYQPRGKMLGGSSAINAMIYIRGQATDYDEWAKSTSNDWSYASLLPLFRDMEHNTRIHDGYHGQHGELWVGDLPNPNPVSEVFVQAGAACGYPHNGDFNGESQFGVGLYQVTQKEGKRLSSADAFLSPVKTRSNLDVMTGTRALKLLFSGKRCQGVVVRARGKTISITARKHVVLAAGAISSPHLLLLSGIGPREHLAAHGIDCIHELPGVGENFHDHPDYILNYRSKHRDLMGFTASGIWDMVKAYRRYRRHGDGMMTTNFAEAGGFLSTMSGDDRPDIQLHFVPGIIDNHCHNFHFSRGMSCHVCLLRPKSRGFIRLRSANPLHAPAINPNFLGEEDDVRLMLRAYKQTQEIMEHELFNPYRGKAIYSATGDEAIMDLLRRRVDTIYHPVGSCKMGKDELAVVDERLQVRGLEGLTIADASIMPQVVSGNTNAPVMVIAEQAARFITEPGATNRH</sequence>
<evidence type="ECO:0000256" key="3">
    <source>
        <dbReference type="ARBA" id="ARBA00022630"/>
    </source>
</evidence>
<comment type="cofactor">
    <cofactor evidence="1">
        <name>FAD</name>
        <dbReference type="ChEBI" id="CHEBI:57692"/>
    </cofactor>
</comment>
<reference evidence="8 9" key="1">
    <citation type="submission" date="2015-11" db="EMBL/GenBank/DDBJ databases">
        <title>Genomic analysis of 38 Legionella species identifies large and diverse effector repertoires.</title>
        <authorList>
            <person name="Burstein D."/>
            <person name="Amaro F."/>
            <person name="Zusman T."/>
            <person name="Lifshitz Z."/>
            <person name="Cohen O."/>
            <person name="Gilbert J.A."/>
            <person name="Pupko T."/>
            <person name="Shuman H.A."/>
            <person name="Segal G."/>
        </authorList>
    </citation>
    <scope>NUCLEOTIDE SEQUENCE [LARGE SCALE GENOMIC DNA]</scope>
    <source>
        <strain evidence="8 9">Mt.St.Helens-9</strain>
    </source>
</reference>
<keyword evidence="9" id="KW-1185">Reference proteome</keyword>
<feature type="domain" description="Glucose-methanol-choline oxidoreductase N-terminal" evidence="6">
    <location>
        <begin position="80"/>
        <end position="103"/>
    </location>
</feature>
<comment type="caution">
    <text evidence="8">The sequence shown here is derived from an EMBL/GenBank/DDBJ whole genome shotgun (WGS) entry which is preliminary data.</text>
</comment>
<dbReference type="PATRIC" id="fig|452.5.peg.1941"/>
<dbReference type="OrthoDB" id="9785276at2"/>
<dbReference type="Proteomes" id="UP000054877">
    <property type="component" value="Unassembled WGS sequence"/>
</dbReference>
<dbReference type="SUPFAM" id="SSF54373">
    <property type="entry name" value="FAD-linked reductases, C-terminal domain"/>
    <property type="match status" value="1"/>
</dbReference>
<evidence type="ECO:0000313" key="8">
    <source>
        <dbReference type="EMBL" id="KTD62552.1"/>
    </source>
</evidence>
<dbReference type="EC" id="1.1.99.-" evidence="8"/>
<keyword evidence="3 5" id="KW-0285">Flavoprotein</keyword>
<gene>
    <name evidence="8" type="primary">alkJ</name>
    <name evidence="8" type="ORF">Lspi_1764</name>
</gene>
<dbReference type="AlphaFoldDB" id="A0A0W0Z0A5"/>
<dbReference type="Gene3D" id="3.50.50.60">
    <property type="entry name" value="FAD/NAD(P)-binding domain"/>
    <property type="match status" value="1"/>
</dbReference>
<name>A0A0W0Z0A5_LEGSP</name>
<dbReference type="PIRSF" id="PIRSF000137">
    <property type="entry name" value="Alcohol_oxidase"/>
    <property type="match status" value="1"/>
</dbReference>
<dbReference type="RefSeq" id="WP_058483687.1">
    <property type="nucleotide sequence ID" value="NZ_CAAAII010000006.1"/>
</dbReference>
<dbReference type="PROSITE" id="PS00623">
    <property type="entry name" value="GMC_OXRED_1"/>
    <property type="match status" value="1"/>
</dbReference>
<evidence type="ECO:0000259" key="6">
    <source>
        <dbReference type="PROSITE" id="PS00623"/>
    </source>
</evidence>
<dbReference type="PROSITE" id="PS00624">
    <property type="entry name" value="GMC_OXRED_2"/>
    <property type="match status" value="1"/>
</dbReference>
<feature type="domain" description="Glucose-methanol-choline oxidoreductase N-terminal" evidence="7">
    <location>
        <begin position="252"/>
        <end position="266"/>
    </location>
</feature>
<dbReference type="Gene3D" id="3.30.560.10">
    <property type="entry name" value="Glucose Oxidase, domain 3"/>
    <property type="match status" value="1"/>
</dbReference>
<dbReference type="InterPro" id="IPR000172">
    <property type="entry name" value="GMC_OxRdtase_N"/>
</dbReference>
<dbReference type="GO" id="GO:0050660">
    <property type="term" value="F:flavin adenine dinucleotide binding"/>
    <property type="evidence" value="ECO:0007669"/>
    <property type="project" value="InterPro"/>
</dbReference>
<dbReference type="InterPro" id="IPR012132">
    <property type="entry name" value="GMC_OxRdtase"/>
</dbReference>
<keyword evidence="4 5" id="KW-0274">FAD</keyword>
<evidence type="ECO:0000256" key="2">
    <source>
        <dbReference type="ARBA" id="ARBA00010790"/>
    </source>
</evidence>
<dbReference type="SUPFAM" id="SSF51905">
    <property type="entry name" value="FAD/NAD(P)-binding domain"/>
    <property type="match status" value="1"/>
</dbReference>
<organism evidence="8 9">
    <name type="scientific">Legionella spiritensis</name>
    <dbReference type="NCBI Taxonomy" id="452"/>
    <lineage>
        <taxon>Bacteria</taxon>
        <taxon>Pseudomonadati</taxon>
        <taxon>Pseudomonadota</taxon>
        <taxon>Gammaproteobacteria</taxon>
        <taxon>Legionellales</taxon>
        <taxon>Legionellaceae</taxon>
        <taxon>Legionella</taxon>
    </lineage>
</organism>
<accession>A0A0W0Z0A5</accession>
<keyword evidence="8" id="KW-0560">Oxidoreductase</keyword>
<dbReference type="PANTHER" id="PTHR11552">
    <property type="entry name" value="GLUCOSE-METHANOL-CHOLINE GMC OXIDOREDUCTASE"/>
    <property type="match status" value="1"/>
</dbReference>
<dbReference type="STRING" id="452.Lspi_1764"/>
<evidence type="ECO:0000256" key="1">
    <source>
        <dbReference type="ARBA" id="ARBA00001974"/>
    </source>
</evidence>
<dbReference type="Pfam" id="PF00732">
    <property type="entry name" value="GMC_oxred_N"/>
    <property type="match status" value="1"/>
</dbReference>
<dbReference type="PANTHER" id="PTHR11552:SF147">
    <property type="entry name" value="CHOLINE DEHYDROGENASE, MITOCHONDRIAL"/>
    <property type="match status" value="1"/>
</dbReference>
<comment type="similarity">
    <text evidence="2 5">Belongs to the GMC oxidoreductase family.</text>
</comment>
<dbReference type="InterPro" id="IPR036188">
    <property type="entry name" value="FAD/NAD-bd_sf"/>
</dbReference>
<evidence type="ECO:0000259" key="7">
    <source>
        <dbReference type="PROSITE" id="PS00624"/>
    </source>
</evidence>
<dbReference type="InterPro" id="IPR007867">
    <property type="entry name" value="GMC_OxRtase_C"/>
</dbReference>